<sequence>MTNRNLLTLVLRISGIFLFTKVFDHIGANFLMVYSGAMPIPYVQ</sequence>
<organism evidence="1 2">
    <name type="scientific">Pustulibacterium marinum</name>
    <dbReference type="NCBI Taxonomy" id="1224947"/>
    <lineage>
        <taxon>Bacteria</taxon>
        <taxon>Pseudomonadati</taxon>
        <taxon>Bacteroidota</taxon>
        <taxon>Flavobacteriia</taxon>
        <taxon>Flavobacteriales</taxon>
        <taxon>Flavobacteriaceae</taxon>
        <taxon>Pustulibacterium</taxon>
    </lineage>
</organism>
<protein>
    <submittedName>
        <fullName evidence="1">Uncharacterized protein</fullName>
    </submittedName>
</protein>
<evidence type="ECO:0000313" key="2">
    <source>
        <dbReference type="Proteomes" id="UP000199138"/>
    </source>
</evidence>
<accession>A0A1I7ISD3</accession>
<dbReference type="STRING" id="1224947.SAMN05216480_1213"/>
<proteinExistence type="predicted"/>
<reference evidence="1 2" key="1">
    <citation type="submission" date="2016-10" db="EMBL/GenBank/DDBJ databases">
        <authorList>
            <person name="de Groot N.N."/>
        </authorList>
    </citation>
    <scope>NUCLEOTIDE SEQUENCE [LARGE SCALE GENOMIC DNA]</scope>
    <source>
        <strain evidence="1 2">CGMCC 1.12333</strain>
    </source>
</reference>
<dbReference type="EMBL" id="FPBK01000021">
    <property type="protein sequence ID" value="SFU75850.1"/>
    <property type="molecule type" value="Genomic_DNA"/>
</dbReference>
<keyword evidence="2" id="KW-1185">Reference proteome</keyword>
<name>A0A1I7ISD3_9FLAO</name>
<dbReference type="AlphaFoldDB" id="A0A1I7ISD3"/>
<evidence type="ECO:0000313" key="1">
    <source>
        <dbReference type="EMBL" id="SFU75850.1"/>
    </source>
</evidence>
<gene>
    <name evidence="1" type="ORF">SAMN05216480_1213</name>
</gene>
<dbReference type="Proteomes" id="UP000199138">
    <property type="component" value="Unassembled WGS sequence"/>
</dbReference>